<dbReference type="EMBL" id="SACL01000001">
    <property type="protein sequence ID" value="RVT98671.1"/>
    <property type="molecule type" value="Genomic_DNA"/>
</dbReference>
<comment type="caution">
    <text evidence="2">The sequence shown here is derived from an EMBL/GenBank/DDBJ whole genome shotgun (WGS) entry which is preliminary data.</text>
</comment>
<organism evidence="2 3">
    <name type="scientific">Rhodovarius crocodyli</name>
    <dbReference type="NCBI Taxonomy" id="1979269"/>
    <lineage>
        <taxon>Bacteria</taxon>
        <taxon>Pseudomonadati</taxon>
        <taxon>Pseudomonadota</taxon>
        <taxon>Alphaproteobacteria</taxon>
        <taxon>Acetobacterales</taxon>
        <taxon>Roseomonadaceae</taxon>
        <taxon>Rhodovarius</taxon>
    </lineage>
</organism>
<dbReference type="RefSeq" id="WP_127785143.1">
    <property type="nucleotide sequence ID" value="NZ_SACL01000001.1"/>
</dbReference>
<proteinExistence type="predicted"/>
<name>A0A437MM05_9PROT</name>
<keyword evidence="1" id="KW-1133">Transmembrane helix</keyword>
<keyword evidence="1" id="KW-0812">Transmembrane</keyword>
<evidence type="ECO:0000256" key="1">
    <source>
        <dbReference type="SAM" id="Phobius"/>
    </source>
</evidence>
<protein>
    <recommendedName>
        <fullName evidence="4">Rhamnan synthesis protein F</fullName>
    </recommendedName>
</protein>
<sequence length="389" mass="44646">MTNSNRATLGLLAWAWRLLYMARRAIILVAFYLLPVTWQRLRLSVRRRSHVRDLTEGRLRHAGRNWALLVVWQAEDWPWFLDVLLDALARQGTNVLLVANALPQDAIADHMLDRCAVLLRRDNQGFDFGGFQDGYDYLMNREDPQRVLFANDSVVYYPGGLDQLLDKLLPAQAGADVISTFENREYQFHFQSFLFSVSASLLRSAAVQRFWQQYLPISNRRWCILRGEIGLSRCLLRAGRSFEVIASGVALAQALVSMEPTELLALRGDATEELRTDWDALRPLVKQASVQGPSREAAKASLIMEVVALCQKRSPPHCAPFLYARLLGIRLLKRDLIWRDRYSLTELEWSMRRSGLEDRLDEVMAGFRRRGRGSQLRGIQRARYDIGVI</sequence>
<keyword evidence="3" id="KW-1185">Reference proteome</keyword>
<reference evidence="2 3" key="1">
    <citation type="submission" date="2019-01" db="EMBL/GenBank/DDBJ databases">
        <authorList>
            <person name="Chen W.-M."/>
        </authorList>
    </citation>
    <scope>NUCLEOTIDE SEQUENCE [LARGE SCALE GENOMIC DNA]</scope>
    <source>
        <strain evidence="2 3">CCP-6</strain>
    </source>
</reference>
<keyword evidence="1" id="KW-0472">Membrane</keyword>
<evidence type="ECO:0008006" key="4">
    <source>
        <dbReference type="Google" id="ProtNLM"/>
    </source>
</evidence>
<evidence type="ECO:0000313" key="3">
    <source>
        <dbReference type="Proteomes" id="UP000282957"/>
    </source>
</evidence>
<dbReference type="AlphaFoldDB" id="A0A437MM05"/>
<dbReference type="Proteomes" id="UP000282957">
    <property type="component" value="Unassembled WGS sequence"/>
</dbReference>
<accession>A0A437MM05</accession>
<dbReference type="OrthoDB" id="7220105at2"/>
<feature type="transmembrane region" description="Helical" evidence="1">
    <location>
        <begin position="20"/>
        <end position="38"/>
    </location>
</feature>
<evidence type="ECO:0000313" key="2">
    <source>
        <dbReference type="EMBL" id="RVT98671.1"/>
    </source>
</evidence>
<gene>
    <name evidence="2" type="ORF">EOD42_00720</name>
</gene>